<proteinExistence type="predicted"/>
<dbReference type="Proteomes" id="UP000094527">
    <property type="component" value="Unassembled WGS sequence"/>
</dbReference>
<evidence type="ECO:0000256" key="1">
    <source>
        <dbReference type="SAM" id="SignalP"/>
    </source>
</evidence>
<protein>
    <submittedName>
        <fullName evidence="2">Uncharacterized protein</fullName>
    </submittedName>
</protein>
<evidence type="ECO:0000313" key="2">
    <source>
        <dbReference type="EMBL" id="ODM99394.1"/>
    </source>
</evidence>
<gene>
    <name evidence="2" type="ORF">Ocin01_07280</name>
</gene>
<sequence>MILNILFIVFTSIGIFTVHSIPVTKLPSKTSAIFYESPDQEGAKVSYKETAENWSNLPRLFRISNVASPSLLCVRGVWLIYGDSEFRAPTNDDVHLVSGNDNCIKPPDVAAIGSMQPVSGTKFSESSITIYSKGNFASIGLVFSDEGDFGIRQLHEPILDIGSIMVVGPKPWSLISAEGKIICVRPHMKNQNFESIPICYSPDLDQYRVSDFETVAVASDCPGEHDEAIVANFKLLTCKEFGSENIEPLQPPSAIMGRSLGDEGTGEAVLECRKKSPLNTTKFTEDQSKLILDLLKLRLDHDFDSDEQTLWPDAKEDLWKVIPLDTAFDIMLHTVPDNIVNTKYLRIIREFTVFHLNEIWKEEAKEAKVKASKKWKSYKVVTHLLEQCLKAVFKTEDRYNSIIAAAYSESHYNSIQETTHPVFVMNLNHDPVIETAYVVTNYAMALCHELFDYKYNFWDNFVLSFNTLYFRPLEKRWKQPTQILPETFRAILSGFGTKTEYKRIAFATTLMLNLTPNLSPFEKYYKNKK</sequence>
<dbReference type="AlphaFoldDB" id="A0A1D2N2W4"/>
<feature type="chain" id="PRO_5008904949" evidence="1">
    <location>
        <begin position="21"/>
        <end position="529"/>
    </location>
</feature>
<feature type="signal peptide" evidence="1">
    <location>
        <begin position="1"/>
        <end position="20"/>
    </location>
</feature>
<name>A0A1D2N2W4_ORCCI</name>
<organism evidence="2 3">
    <name type="scientific">Orchesella cincta</name>
    <name type="common">Springtail</name>
    <name type="synonym">Podura cincta</name>
    <dbReference type="NCBI Taxonomy" id="48709"/>
    <lineage>
        <taxon>Eukaryota</taxon>
        <taxon>Metazoa</taxon>
        <taxon>Ecdysozoa</taxon>
        <taxon>Arthropoda</taxon>
        <taxon>Hexapoda</taxon>
        <taxon>Collembola</taxon>
        <taxon>Entomobryomorpha</taxon>
        <taxon>Entomobryoidea</taxon>
        <taxon>Orchesellidae</taxon>
        <taxon>Orchesellinae</taxon>
        <taxon>Orchesella</taxon>
    </lineage>
</organism>
<accession>A0A1D2N2W4</accession>
<dbReference type="EMBL" id="LJIJ01000284">
    <property type="protein sequence ID" value="ODM99394.1"/>
    <property type="molecule type" value="Genomic_DNA"/>
</dbReference>
<reference evidence="2 3" key="1">
    <citation type="journal article" date="2016" name="Genome Biol. Evol.">
        <title>Gene Family Evolution Reflects Adaptation to Soil Environmental Stressors in the Genome of the Collembolan Orchesella cincta.</title>
        <authorList>
            <person name="Faddeeva-Vakhrusheva A."/>
            <person name="Derks M.F."/>
            <person name="Anvar S.Y."/>
            <person name="Agamennone V."/>
            <person name="Suring W."/>
            <person name="Smit S."/>
            <person name="van Straalen N.M."/>
            <person name="Roelofs D."/>
        </authorList>
    </citation>
    <scope>NUCLEOTIDE SEQUENCE [LARGE SCALE GENOMIC DNA]</scope>
    <source>
        <tissue evidence="2">Mixed pool</tissue>
    </source>
</reference>
<comment type="caution">
    <text evidence="2">The sequence shown here is derived from an EMBL/GenBank/DDBJ whole genome shotgun (WGS) entry which is preliminary data.</text>
</comment>
<evidence type="ECO:0000313" key="3">
    <source>
        <dbReference type="Proteomes" id="UP000094527"/>
    </source>
</evidence>
<keyword evidence="3" id="KW-1185">Reference proteome</keyword>
<keyword evidence="1" id="KW-0732">Signal</keyword>